<feature type="region of interest" description="Disordered" evidence="1">
    <location>
        <begin position="114"/>
        <end position="133"/>
    </location>
</feature>
<gene>
    <name evidence="4" type="ORF">OIU79_015343</name>
</gene>
<evidence type="ECO:0000256" key="1">
    <source>
        <dbReference type="SAM" id="MobiDB-lite"/>
    </source>
</evidence>
<feature type="chain" id="PRO_5040302312" evidence="2">
    <location>
        <begin position="29"/>
        <end position="268"/>
    </location>
</feature>
<dbReference type="PANTHER" id="PTHR33143:SF6">
    <property type="entry name" value="OS08G0102900 PROTEIN"/>
    <property type="match status" value="1"/>
</dbReference>
<name>A0A9Q0PBK6_SALPP</name>
<dbReference type="OrthoDB" id="695631at2759"/>
<reference evidence="4" key="1">
    <citation type="submission" date="2022-11" db="EMBL/GenBank/DDBJ databases">
        <authorList>
            <person name="Hyden B.L."/>
            <person name="Feng K."/>
            <person name="Yates T."/>
            <person name="Jawdy S."/>
            <person name="Smart L.B."/>
            <person name="Muchero W."/>
        </authorList>
    </citation>
    <scope>NUCLEOTIDE SEQUENCE</scope>
    <source>
        <tissue evidence="4">Shoot tip</tissue>
    </source>
</reference>
<feature type="domain" description="VQ" evidence="3">
    <location>
        <begin position="91"/>
        <end position="118"/>
    </location>
</feature>
<dbReference type="InterPro" id="IPR008889">
    <property type="entry name" value="VQ"/>
</dbReference>
<dbReference type="InterPro" id="IPR039607">
    <property type="entry name" value="VQ_8/17/18/20/21/25"/>
</dbReference>
<keyword evidence="2" id="KW-0732">Signal</keyword>
<dbReference type="Proteomes" id="UP001151532">
    <property type="component" value="Chromosome 2"/>
</dbReference>
<proteinExistence type="predicted"/>
<dbReference type="GO" id="GO:0005634">
    <property type="term" value="C:nucleus"/>
    <property type="evidence" value="ECO:0007669"/>
    <property type="project" value="TreeGrafter"/>
</dbReference>
<dbReference type="EMBL" id="JAPFFK010000019">
    <property type="protein sequence ID" value="KAJ6685258.1"/>
    <property type="molecule type" value="Genomic_DNA"/>
</dbReference>
<reference evidence="4" key="2">
    <citation type="journal article" date="2023" name="Int. J. Mol. Sci.">
        <title>De Novo Assembly and Annotation of 11 Diverse Shrub Willow (Salix) Genomes Reveals Novel Gene Organization in Sex-Linked Regions.</title>
        <authorList>
            <person name="Hyden B."/>
            <person name="Feng K."/>
            <person name="Yates T.B."/>
            <person name="Jawdy S."/>
            <person name="Cereghino C."/>
            <person name="Smart L.B."/>
            <person name="Muchero W."/>
        </authorList>
    </citation>
    <scope>NUCLEOTIDE SEQUENCE</scope>
    <source>
        <tissue evidence="4">Shoot tip</tissue>
    </source>
</reference>
<feature type="signal peptide" evidence="2">
    <location>
        <begin position="1"/>
        <end position="28"/>
    </location>
</feature>
<feature type="compositionally biased region" description="Low complexity" evidence="1">
    <location>
        <begin position="114"/>
        <end position="127"/>
    </location>
</feature>
<keyword evidence="5" id="KW-1185">Reference proteome</keyword>
<organism evidence="4 5">
    <name type="scientific">Salix purpurea</name>
    <name type="common">Purple osier willow</name>
    <dbReference type="NCBI Taxonomy" id="77065"/>
    <lineage>
        <taxon>Eukaryota</taxon>
        <taxon>Viridiplantae</taxon>
        <taxon>Streptophyta</taxon>
        <taxon>Embryophyta</taxon>
        <taxon>Tracheophyta</taxon>
        <taxon>Spermatophyta</taxon>
        <taxon>Magnoliopsida</taxon>
        <taxon>eudicotyledons</taxon>
        <taxon>Gunneridae</taxon>
        <taxon>Pentapetalae</taxon>
        <taxon>rosids</taxon>
        <taxon>fabids</taxon>
        <taxon>Malpighiales</taxon>
        <taxon>Salicaceae</taxon>
        <taxon>Saliceae</taxon>
        <taxon>Salix</taxon>
    </lineage>
</organism>
<accession>A0A9Q0PBK6</accession>
<evidence type="ECO:0000313" key="4">
    <source>
        <dbReference type="EMBL" id="KAJ6685258.1"/>
    </source>
</evidence>
<evidence type="ECO:0000256" key="2">
    <source>
        <dbReference type="SAM" id="SignalP"/>
    </source>
</evidence>
<protein>
    <submittedName>
        <fullName evidence="4">F16F4.1 PROTEIN-RELATED</fullName>
    </submittedName>
</protein>
<feature type="region of interest" description="Disordered" evidence="1">
    <location>
        <begin position="31"/>
        <end position="87"/>
    </location>
</feature>
<dbReference type="PANTHER" id="PTHR33143">
    <property type="entry name" value="F16F4.1 PROTEIN-RELATED"/>
    <property type="match status" value="1"/>
</dbReference>
<dbReference type="Pfam" id="PF05678">
    <property type="entry name" value="VQ"/>
    <property type="match status" value="1"/>
</dbReference>
<evidence type="ECO:0000259" key="3">
    <source>
        <dbReference type="Pfam" id="PF05678"/>
    </source>
</evidence>
<dbReference type="AlphaFoldDB" id="A0A9Q0PBK6"/>
<feature type="compositionally biased region" description="Pro residues" evidence="1">
    <location>
        <begin position="77"/>
        <end position="86"/>
    </location>
</feature>
<evidence type="ECO:0000313" key="5">
    <source>
        <dbReference type="Proteomes" id="UP001151532"/>
    </source>
</evidence>
<sequence length="268" mass="29542">MLLSSSSSSSYHRLHLLLFLLVHHSGFSMDSSDFPVSRSPRKELQGPRPPALKIRKDSHKIRKPPVAPRPFQQQPQNQPPTQPRPPVIIYTVSPKVIHTNPNDFMTLVQRLTGSSSTSTSSSTSASSNPFNDDCGAISPAARYATIEKAKSPKDLQKQQQLQLDGDLGYVEGIMEIDQMMERPSLGSGILSPGPASLPPIPPNFFSPDPNSVSFFHDLSPVLHGNRNFMEGSYMTSPSTFFSPLINSPSTPSIDLFNNFNAYNNFFDL</sequence>
<comment type="caution">
    <text evidence="4">The sequence shown here is derived from an EMBL/GenBank/DDBJ whole genome shotgun (WGS) entry which is preliminary data.</text>
</comment>